<comment type="caution">
    <text evidence="1">The sequence shown here is derived from an EMBL/GenBank/DDBJ whole genome shotgun (WGS) entry which is preliminary data.</text>
</comment>
<dbReference type="RefSeq" id="WP_271889355.1">
    <property type="nucleotide sequence ID" value="NZ_JAQBIE010000014.1"/>
</dbReference>
<evidence type="ECO:0000313" key="1">
    <source>
        <dbReference type="EMBL" id="MDB6178233.1"/>
    </source>
</evidence>
<sequence length="80" mass="9133">MTTDARDGRVLMIGVIERPALAHARGLTDLDYWSRRQCCLWQHDTTIRRAGRIEDMRIAPDQNTVWLSVQTEVTTPKPAA</sequence>
<dbReference type="Proteomes" id="UP001165641">
    <property type="component" value="Unassembled WGS sequence"/>
</dbReference>
<evidence type="ECO:0000313" key="2">
    <source>
        <dbReference type="Proteomes" id="UP001165641"/>
    </source>
</evidence>
<protein>
    <submittedName>
        <fullName evidence="1">Uncharacterized protein</fullName>
    </submittedName>
</protein>
<organism evidence="1 2">
    <name type="scientific">Paracoccus onchidii</name>
    <dbReference type="NCBI Taxonomy" id="3017813"/>
    <lineage>
        <taxon>Bacteria</taxon>
        <taxon>Pseudomonadati</taxon>
        <taxon>Pseudomonadota</taxon>
        <taxon>Alphaproteobacteria</taxon>
        <taxon>Rhodobacterales</taxon>
        <taxon>Paracoccaceae</taxon>
        <taxon>Paracoccus</taxon>
    </lineage>
</organism>
<dbReference type="InterPro" id="IPR038019">
    <property type="entry name" value="PRib_AMP_CycHydrolase_sf"/>
</dbReference>
<dbReference type="Gene3D" id="3.10.20.810">
    <property type="entry name" value="Phosphoribosyl-AMP cyclohydrolase"/>
    <property type="match status" value="1"/>
</dbReference>
<reference evidence="1" key="1">
    <citation type="submission" date="2022-12" db="EMBL/GenBank/DDBJ databases">
        <title>Paracoccus onchidii sp. nov., isolated from a marine invertebrate from the South China Sea.</title>
        <authorList>
            <person name="Xu S."/>
            <person name="Liu Z."/>
            <person name="Xu Y."/>
        </authorList>
    </citation>
    <scope>NUCLEOTIDE SEQUENCE</scope>
    <source>
        <strain evidence="1">Z330</strain>
    </source>
</reference>
<accession>A0ABT4ZFX2</accession>
<keyword evidence="2" id="KW-1185">Reference proteome</keyword>
<gene>
    <name evidence="1" type="ORF">PAF17_12080</name>
</gene>
<proteinExistence type="predicted"/>
<dbReference type="SUPFAM" id="SSF141734">
    <property type="entry name" value="HisI-like"/>
    <property type="match status" value="1"/>
</dbReference>
<name>A0ABT4ZFX2_9RHOB</name>
<dbReference type="EMBL" id="JAQBIE010000014">
    <property type="protein sequence ID" value="MDB6178233.1"/>
    <property type="molecule type" value="Genomic_DNA"/>
</dbReference>